<evidence type="ECO:0000313" key="2">
    <source>
        <dbReference type="EnsemblMetazoa" id="GPPI031875-PA"/>
    </source>
</evidence>
<accession>A0A1B0BJ61</accession>
<dbReference type="AlphaFoldDB" id="A0A1B0BJ61"/>
<dbReference type="EnsemblMetazoa" id="GPPI031875-RA">
    <property type="protein sequence ID" value="GPPI031875-PA"/>
    <property type="gene ID" value="GPPI031875"/>
</dbReference>
<name>A0A1B0BJ61_9MUSC</name>
<proteinExistence type="predicted"/>
<evidence type="ECO:0000256" key="1">
    <source>
        <dbReference type="SAM" id="Phobius"/>
    </source>
</evidence>
<feature type="transmembrane region" description="Helical" evidence="1">
    <location>
        <begin position="43"/>
        <end position="65"/>
    </location>
</feature>
<dbReference type="VEuPathDB" id="VectorBase:GPPI031875"/>
<organism evidence="2 3">
    <name type="scientific">Glossina palpalis gambiensis</name>
    <dbReference type="NCBI Taxonomy" id="67801"/>
    <lineage>
        <taxon>Eukaryota</taxon>
        <taxon>Metazoa</taxon>
        <taxon>Ecdysozoa</taxon>
        <taxon>Arthropoda</taxon>
        <taxon>Hexapoda</taxon>
        <taxon>Insecta</taxon>
        <taxon>Pterygota</taxon>
        <taxon>Neoptera</taxon>
        <taxon>Endopterygota</taxon>
        <taxon>Diptera</taxon>
        <taxon>Brachycera</taxon>
        <taxon>Muscomorpha</taxon>
        <taxon>Hippoboscoidea</taxon>
        <taxon>Glossinidae</taxon>
        <taxon>Glossina</taxon>
    </lineage>
</organism>
<sequence length="93" mass="10385">MVFSKIFIIVLRTYISSPLPLSAVIAGVGWLKMDRVNFQTSTGCIYFFNVVSSVGLFIEHTYAIVVCLRNLKLYRSHSPTITAKSLQVSAIEI</sequence>
<dbReference type="Proteomes" id="UP000092460">
    <property type="component" value="Unassembled WGS sequence"/>
</dbReference>
<dbReference type="EMBL" id="JXJN01015335">
    <property type="status" value="NOT_ANNOTATED_CDS"/>
    <property type="molecule type" value="Genomic_DNA"/>
</dbReference>
<protein>
    <submittedName>
        <fullName evidence="2">Uncharacterized protein</fullName>
    </submittedName>
</protein>
<feature type="transmembrane region" description="Helical" evidence="1">
    <location>
        <begin position="6"/>
        <end position="31"/>
    </location>
</feature>
<keyword evidence="1" id="KW-0812">Transmembrane</keyword>
<keyword evidence="1" id="KW-0472">Membrane</keyword>
<reference evidence="2" key="2">
    <citation type="submission" date="2020-05" db="UniProtKB">
        <authorList>
            <consortium name="EnsemblMetazoa"/>
        </authorList>
    </citation>
    <scope>IDENTIFICATION</scope>
    <source>
        <strain evidence="2">IAEA</strain>
    </source>
</reference>
<keyword evidence="1" id="KW-1133">Transmembrane helix</keyword>
<keyword evidence="3" id="KW-1185">Reference proteome</keyword>
<reference evidence="3" key="1">
    <citation type="submission" date="2015-01" db="EMBL/GenBank/DDBJ databases">
        <authorList>
            <person name="Aksoy S."/>
            <person name="Warren W."/>
            <person name="Wilson R.K."/>
        </authorList>
    </citation>
    <scope>NUCLEOTIDE SEQUENCE [LARGE SCALE GENOMIC DNA]</scope>
    <source>
        <strain evidence="3">IAEA</strain>
    </source>
</reference>
<evidence type="ECO:0000313" key="3">
    <source>
        <dbReference type="Proteomes" id="UP000092460"/>
    </source>
</evidence>